<evidence type="ECO:0000256" key="1">
    <source>
        <dbReference type="SAM" id="Phobius"/>
    </source>
</evidence>
<keyword evidence="1" id="KW-0472">Membrane</keyword>
<keyword evidence="1" id="KW-1133">Transmembrane helix</keyword>
<gene>
    <name evidence="2" type="ORF">PGLA2088_LOCUS20177</name>
</gene>
<protein>
    <submittedName>
        <fullName evidence="2">Uncharacterized protein</fullName>
    </submittedName>
</protein>
<sequence length="603" mass="67962">MELMFQADGIRLDGRLEGRDRSPCLEAFKANPRFQLWQTWFGQQDFIGEAGSYYHPRMKETRECWSFADCSLYLVQAEIRNAFGQAHFAPFILAAPQSCSMGDVALKLLPETFDGRFSSPALVRSIALRRVPADDTCVSPSPPPFTRIAGVVVLMLLLTPWLHQQAMRRGRASRRLSLAKPDVAVDFLRLTAAWCVVNIHLNNPCPFQWLCNWLNSDHTRLLDLFMVVTVRLMGLHKQTLASMSGKIFRKVTRQTLVALFCAQGAIFWVRIPSPIHCRFGVLRPGSSTDNPSFDEGFPLKAWLHWLLSVVTFTTQQQYWTWPLYPEDAWPVSGAWPTVSWMTLLEYTVFLALGALSWLNACSSRAASACIVLYFSWVCSAWMQAEACDASSMFSFKYSRLPSAVHLYCFDRVLVLLPGTFKGSKVMLSLTVASIVAAISIFRVIERHSIWSHLGLDSCRQCVPSVIAGLPLQITLLLFSHLQVSLPSPLEDRLHSLANLSYPLIVGHTWVKLFLTRYCPTWWEGWSQTAATLEGQLMYAPALLALTLAVAVAVQALVAEPWSELAGSVSMQHTTLIRILATGHVVLCFLVWPYDKEWYIFKLT</sequence>
<evidence type="ECO:0000313" key="2">
    <source>
        <dbReference type="EMBL" id="CAE8677074.1"/>
    </source>
</evidence>
<organism evidence="2 3">
    <name type="scientific">Polarella glacialis</name>
    <name type="common">Dinoflagellate</name>
    <dbReference type="NCBI Taxonomy" id="89957"/>
    <lineage>
        <taxon>Eukaryota</taxon>
        <taxon>Sar</taxon>
        <taxon>Alveolata</taxon>
        <taxon>Dinophyceae</taxon>
        <taxon>Suessiales</taxon>
        <taxon>Suessiaceae</taxon>
        <taxon>Polarella</taxon>
    </lineage>
</organism>
<feature type="transmembrane region" description="Helical" evidence="1">
    <location>
        <begin position="425"/>
        <end position="444"/>
    </location>
</feature>
<evidence type="ECO:0000313" key="3">
    <source>
        <dbReference type="Proteomes" id="UP000626109"/>
    </source>
</evidence>
<dbReference type="Proteomes" id="UP000626109">
    <property type="component" value="Unassembled WGS sequence"/>
</dbReference>
<dbReference type="EMBL" id="CAJNNW010025389">
    <property type="protein sequence ID" value="CAE8677074.1"/>
    <property type="molecule type" value="Genomic_DNA"/>
</dbReference>
<proteinExistence type="predicted"/>
<keyword evidence="1" id="KW-0812">Transmembrane</keyword>
<name>A0A813JEV0_POLGL</name>
<dbReference type="AlphaFoldDB" id="A0A813JEV0"/>
<feature type="transmembrane region" description="Helical" evidence="1">
    <location>
        <begin position="575"/>
        <end position="593"/>
    </location>
</feature>
<reference evidence="2" key="1">
    <citation type="submission" date="2021-02" db="EMBL/GenBank/DDBJ databases">
        <authorList>
            <person name="Dougan E. K."/>
            <person name="Rhodes N."/>
            <person name="Thang M."/>
            <person name="Chan C."/>
        </authorList>
    </citation>
    <scope>NUCLEOTIDE SEQUENCE</scope>
</reference>
<feature type="transmembrane region" description="Helical" evidence="1">
    <location>
        <begin position="535"/>
        <end position="555"/>
    </location>
</feature>
<comment type="caution">
    <text evidence="2">The sequence shown here is derived from an EMBL/GenBank/DDBJ whole genome shotgun (WGS) entry which is preliminary data.</text>
</comment>
<accession>A0A813JEV0</accession>